<dbReference type="Pfam" id="PF24357">
    <property type="entry name" value="TMD0_ABC"/>
    <property type="match status" value="1"/>
</dbReference>
<feature type="transmembrane region" description="Helical" evidence="2">
    <location>
        <begin position="76"/>
        <end position="96"/>
    </location>
</feature>
<evidence type="ECO:0000256" key="2">
    <source>
        <dbReference type="SAM" id="Phobius"/>
    </source>
</evidence>
<feature type="transmembrane region" description="Helical" evidence="2">
    <location>
        <begin position="37"/>
        <end position="56"/>
    </location>
</feature>
<keyword evidence="2" id="KW-1133">Transmembrane helix</keyword>
<dbReference type="STRING" id="188477.A0A433UBZ9"/>
<organism evidence="4 5">
    <name type="scientific">Elysia chlorotica</name>
    <name type="common">Eastern emerald elysia</name>
    <name type="synonym">Sea slug</name>
    <dbReference type="NCBI Taxonomy" id="188477"/>
    <lineage>
        <taxon>Eukaryota</taxon>
        <taxon>Metazoa</taxon>
        <taxon>Spiralia</taxon>
        <taxon>Lophotrochozoa</taxon>
        <taxon>Mollusca</taxon>
        <taxon>Gastropoda</taxon>
        <taxon>Heterobranchia</taxon>
        <taxon>Euthyneura</taxon>
        <taxon>Panpulmonata</taxon>
        <taxon>Sacoglossa</taxon>
        <taxon>Placobranchoidea</taxon>
        <taxon>Plakobranchidae</taxon>
        <taxon>Elysia</taxon>
    </lineage>
</organism>
<comment type="caution">
    <text evidence="4">The sequence shown here is derived from an EMBL/GenBank/DDBJ whole genome shotgun (WGS) entry which is preliminary data.</text>
</comment>
<reference evidence="4 5" key="1">
    <citation type="submission" date="2019-01" db="EMBL/GenBank/DDBJ databases">
        <title>A draft genome assembly of the solar-powered sea slug Elysia chlorotica.</title>
        <authorList>
            <person name="Cai H."/>
            <person name="Li Q."/>
            <person name="Fang X."/>
            <person name="Li J."/>
            <person name="Curtis N.E."/>
            <person name="Altenburger A."/>
            <person name="Shibata T."/>
            <person name="Feng M."/>
            <person name="Maeda T."/>
            <person name="Schwartz J.A."/>
            <person name="Shigenobu S."/>
            <person name="Lundholm N."/>
            <person name="Nishiyama T."/>
            <person name="Yang H."/>
            <person name="Hasebe M."/>
            <person name="Li S."/>
            <person name="Pierce S.K."/>
            <person name="Wang J."/>
        </authorList>
    </citation>
    <scope>NUCLEOTIDE SEQUENCE [LARGE SCALE GENOMIC DNA]</scope>
    <source>
        <strain evidence="4">EC2010</strain>
        <tissue evidence="4">Whole organism of an adult</tissue>
    </source>
</reference>
<evidence type="ECO:0000256" key="1">
    <source>
        <dbReference type="ARBA" id="ARBA00004141"/>
    </source>
</evidence>
<keyword evidence="5" id="KW-1185">Reference proteome</keyword>
<dbReference type="InterPro" id="IPR056227">
    <property type="entry name" value="TMD0_ABC"/>
</dbReference>
<gene>
    <name evidence="4" type="ORF">EGW08_000892</name>
</gene>
<proteinExistence type="predicted"/>
<feature type="domain" description="ABC transporter TMD0" evidence="3">
    <location>
        <begin position="8"/>
        <end position="154"/>
    </location>
</feature>
<dbReference type="OrthoDB" id="6140699at2759"/>
<dbReference type="AlphaFoldDB" id="A0A433UBZ9"/>
<dbReference type="GO" id="GO:0016020">
    <property type="term" value="C:membrane"/>
    <property type="evidence" value="ECO:0007669"/>
    <property type="project" value="UniProtKB-SubCell"/>
</dbReference>
<name>A0A433UBZ9_ELYCH</name>
<comment type="subcellular location">
    <subcellularLocation>
        <location evidence="1">Membrane</location>
        <topology evidence="1">Multi-pass membrane protein</topology>
    </subcellularLocation>
</comment>
<feature type="non-terminal residue" evidence="4">
    <location>
        <position position="158"/>
    </location>
</feature>
<evidence type="ECO:0000313" key="4">
    <source>
        <dbReference type="EMBL" id="RUS91375.1"/>
    </source>
</evidence>
<keyword evidence="2" id="KW-0472">Membrane</keyword>
<sequence>MTSSLSDSFCGNSQFWNGSAITEHWYPRLSECFQQTALTYAPCAWLWLTAGFHLAYLRRHTRFVHLPTTWLHPARLIVALLLCVTSGVNLILPLVGDTSYPPSYYLSHSVWLITYALACLLMLVSRRSGVTSPCVVFLFWLFTLVSWIVPFYTINLEK</sequence>
<dbReference type="Proteomes" id="UP000271974">
    <property type="component" value="Unassembled WGS sequence"/>
</dbReference>
<accession>A0A433UBZ9</accession>
<feature type="transmembrane region" description="Helical" evidence="2">
    <location>
        <begin position="102"/>
        <end position="123"/>
    </location>
</feature>
<feature type="transmembrane region" description="Helical" evidence="2">
    <location>
        <begin position="135"/>
        <end position="154"/>
    </location>
</feature>
<evidence type="ECO:0000313" key="5">
    <source>
        <dbReference type="Proteomes" id="UP000271974"/>
    </source>
</evidence>
<keyword evidence="2" id="KW-0812">Transmembrane</keyword>
<evidence type="ECO:0000259" key="3">
    <source>
        <dbReference type="Pfam" id="PF24357"/>
    </source>
</evidence>
<protein>
    <recommendedName>
        <fullName evidence="3">ABC transporter TMD0 domain-containing protein</fullName>
    </recommendedName>
</protein>
<dbReference type="EMBL" id="RQTK01000013">
    <property type="protein sequence ID" value="RUS91375.1"/>
    <property type="molecule type" value="Genomic_DNA"/>
</dbReference>